<dbReference type="EMBL" id="JAPTGD010000002">
    <property type="protein sequence ID" value="MDU9693925.1"/>
    <property type="molecule type" value="Genomic_DNA"/>
</dbReference>
<protein>
    <submittedName>
        <fullName evidence="1">Uncharacterized protein</fullName>
    </submittedName>
</protein>
<dbReference type="RefSeq" id="WP_316911142.1">
    <property type="nucleotide sequence ID" value="NZ_JAPTGD010000002.1"/>
</dbReference>
<evidence type="ECO:0000313" key="2">
    <source>
        <dbReference type="Proteomes" id="UP001269400"/>
    </source>
</evidence>
<name>A0AAX6NEJ8_PRIAR</name>
<dbReference type="AlphaFoldDB" id="A0AAX6NEJ8"/>
<dbReference type="Proteomes" id="UP001269400">
    <property type="component" value="Unassembled WGS sequence"/>
</dbReference>
<accession>A0AAX6NEJ8</accession>
<reference evidence="1" key="2">
    <citation type="submission" date="2022-12" db="EMBL/GenBank/DDBJ databases">
        <authorList>
            <person name="Dechsakulwatana C."/>
            <person name="Rungsihiranrut A."/>
            <person name="Muangchinda C."/>
            <person name="Ningthoujam R."/>
            <person name="Klankeo P."/>
            <person name="Pinyakong O."/>
        </authorList>
    </citation>
    <scope>NUCLEOTIDE SEQUENCE</scope>
    <source>
        <strain evidence="1">TL01-2</strain>
    </source>
</reference>
<reference evidence="1" key="1">
    <citation type="journal article" date="2022" name="J Environ Chem Eng">
        <title>Biodegradation of petroleum oil using a constructed nonpathogenic and heavy metal-tolerant bacterial consortium isolated from marine sponges.</title>
        <authorList>
            <person name="Dechsakulwatana C."/>
            <person name="Rungsihiranrut A."/>
            <person name="Muangchinda C."/>
            <person name="Ningthoujam R."/>
            <person name="Klankeo P."/>
            <person name="Pinyakong O."/>
        </authorList>
    </citation>
    <scope>NUCLEOTIDE SEQUENCE</scope>
    <source>
        <strain evidence="1">TL01-2</strain>
    </source>
</reference>
<comment type="caution">
    <text evidence="1">The sequence shown here is derived from an EMBL/GenBank/DDBJ whole genome shotgun (WGS) entry which is preliminary data.</text>
</comment>
<proteinExistence type="predicted"/>
<organism evidence="1 2">
    <name type="scientific">Priestia aryabhattai</name>
    <name type="common">Bacillus aryabhattai</name>
    <dbReference type="NCBI Taxonomy" id="412384"/>
    <lineage>
        <taxon>Bacteria</taxon>
        <taxon>Bacillati</taxon>
        <taxon>Bacillota</taxon>
        <taxon>Bacilli</taxon>
        <taxon>Bacillales</taxon>
        <taxon>Bacillaceae</taxon>
        <taxon>Priestia</taxon>
    </lineage>
</organism>
<evidence type="ECO:0000313" key="1">
    <source>
        <dbReference type="EMBL" id="MDU9693925.1"/>
    </source>
</evidence>
<sequence length="231" mass="27217">MSTVVAKTKEDCMDNFYNREFEKTLERLITAFAAEKGTFVVNDFFLSNYPEELRNNILSGVAEVTDNKVNLLDSYRKNKTAAYFEDEELKFSIILKQIDKKLKEISENAPLRSEHMKEFRSKSHWRILELVQFILKQMSKSTLDLIRFECHSDLIKDIQIDKEKYYKEKFQPGTTFLYGDITCKRAKLKLVYNHSTQKYNLLNIEDYSLLFENGVNLNLIIDDALLIPCYE</sequence>
<gene>
    <name evidence="1" type="ORF">O0Q50_22350</name>
</gene>